<evidence type="ECO:0008006" key="4">
    <source>
        <dbReference type="Google" id="ProtNLM"/>
    </source>
</evidence>
<feature type="transmembrane region" description="Helical" evidence="1">
    <location>
        <begin position="88"/>
        <end position="106"/>
    </location>
</feature>
<accession>A0A1H4JEU4</accession>
<dbReference type="EMBL" id="FNTB01000001">
    <property type="protein sequence ID" value="SEB44813.1"/>
    <property type="molecule type" value="Genomic_DNA"/>
</dbReference>
<evidence type="ECO:0000313" key="2">
    <source>
        <dbReference type="EMBL" id="SEB44813.1"/>
    </source>
</evidence>
<keyword evidence="1" id="KW-0812">Transmembrane</keyword>
<evidence type="ECO:0000256" key="1">
    <source>
        <dbReference type="SAM" id="Phobius"/>
    </source>
</evidence>
<sequence>MIFFGTGSASLDSVKTRNITCQHCSNQDTIYINIYRRHAHVFWIPVFPLSKSGSSYCTHCKETLSPKQMPEALKMQYKNIKGEAKGPIWQFSGLLIFALLIVFAIYSSGKNKEDTQLYLTQPAVGDIYEYKANNGSYSTMRLEKVTTDSLFLSLNDFEISKKSRIYKIDKDENYSEITYGYSKSEMIQMHKEGIVFDINRD</sequence>
<keyword evidence="1" id="KW-1133">Transmembrane helix</keyword>
<organism evidence="2 3">
    <name type="scientific">Maribacter dokdonensis</name>
    <dbReference type="NCBI Taxonomy" id="320912"/>
    <lineage>
        <taxon>Bacteria</taxon>
        <taxon>Pseudomonadati</taxon>
        <taxon>Bacteroidota</taxon>
        <taxon>Flavobacteriia</taxon>
        <taxon>Flavobacteriales</taxon>
        <taxon>Flavobacteriaceae</taxon>
        <taxon>Maribacter</taxon>
    </lineage>
</organism>
<reference evidence="2 3" key="1">
    <citation type="submission" date="2016-10" db="EMBL/GenBank/DDBJ databases">
        <authorList>
            <person name="de Groot N.N."/>
        </authorList>
    </citation>
    <scope>NUCLEOTIDE SEQUENCE [LARGE SCALE GENOMIC DNA]</scope>
    <source>
        <strain evidence="2 3">MAR_2009_71</strain>
    </source>
</reference>
<protein>
    <recommendedName>
        <fullName evidence="4">Zinc-ribbon 15 domain-containing protein</fullName>
    </recommendedName>
</protein>
<name>A0A1H4JEU4_9FLAO</name>
<dbReference type="Proteomes" id="UP000183038">
    <property type="component" value="Unassembled WGS sequence"/>
</dbReference>
<dbReference type="OrthoDB" id="766141at2"/>
<evidence type="ECO:0000313" key="3">
    <source>
        <dbReference type="Proteomes" id="UP000183038"/>
    </source>
</evidence>
<dbReference type="AlphaFoldDB" id="A0A1H4JEU4"/>
<keyword evidence="1" id="KW-0472">Membrane</keyword>
<gene>
    <name evidence="2" type="ORF">SAMN05192540_0332</name>
</gene>
<dbReference type="RefSeq" id="WP_139254348.1">
    <property type="nucleotide sequence ID" value="NZ_FNTB01000001.1"/>
</dbReference>
<proteinExistence type="predicted"/>